<dbReference type="NCBIfam" id="TIGR00180">
    <property type="entry name" value="parB_part"/>
    <property type="match status" value="1"/>
</dbReference>
<dbReference type="InterPro" id="IPR004437">
    <property type="entry name" value="ParB/RepB/Spo0J"/>
</dbReference>
<keyword evidence="4" id="KW-1185">Reference proteome</keyword>
<dbReference type="GO" id="GO:0005694">
    <property type="term" value="C:chromosome"/>
    <property type="evidence" value="ECO:0007669"/>
    <property type="project" value="TreeGrafter"/>
</dbReference>
<accession>A0A7X5TSK7</accession>
<dbReference type="Gene3D" id="1.10.10.2830">
    <property type="match status" value="1"/>
</dbReference>
<evidence type="ECO:0000256" key="1">
    <source>
        <dbReference type="ARBA" id="ARBA00006295"/>
    </source>
</evidence>
<dbReference type="Pfam" id="PF02195">
    <property type="entry name" value="ParB_N"/>
    <property type="match status" value="1"/>
</dbReference>
<dbReference type="AlphaFoldDB" id="A0A7X5TSK7"/>
<evidence type="ECO:0000259" key="2">
    <source>
        <dbReference type="SMART" id="SM00470"/>
    </source>
</evidence>
<dbReference type="InterPro" id="IPR050336">
    <property type="entry name" value="Chromosome_partition/occlusion"/>
</dbReference>
<protein>
    <submittedName>
        <fullName evidence="3">ParB family chromosome partitioning protein</fullName>
    </submittedName>
</protein>
<sequence>MTGTIEHIDPRELIIAANVRKDVKLKPEFVSSIRESGILSPPMVTHNKDGALEVVLGQRRTLAAIEAGLETMPVYVVGESEANAARVIDQLAENEQREELSDAERLGGYRELAMFGLSAGDIAKSTGTSKTRVETALSIAAVPAAVEAVAEKQLTLEQGAIVADFCSDFADDEELIAELLAAEPDEIERNAPTLRREATLRAQAAVVRADAEDAGLTVLDVPLDSMYVPLPVTDEGYVRLGRYAFPATPSAEISSEEAALIEGVVIRICRDWGVIDGVNQQVAQAVFYVPEAAAEQLVPKQYDSSSGRTDEEQAAYEAERVRRELERQRASDAKEARVEFAVQVLQRKGLPGQWADFAALALAHDARESVNIDGLAEAIGIKSGYPGDTRGVTELALKKRGNRYLLALGFDAAERTLGHVPAFLVTYFGWLVAWGYAMSEFEMELLREAHVSIAGEDADEVVDGADEAEGEAE</sequence>
<dbReference type="SUPFAM" id="SSF110849">
    <property type="entry name" value="ParB/Sulfiredoxin"/>
    <property type="match status" value="1"/>
</dbReference>
<dbReference type="EMBL" id="JAAMOX010000001">
    <property type="protein sequence ID" value="NIH52524.1"/>
    <property type="molecule type" value="Genomic_DNA"/>
</dbReference>
<dbReference type="GO" id="GO:0007059">
    <property type="term" value="P:chromosome segregation"/>
    <property type="evidence" value="ECO:0007669"/>
    <property type="project" value="TreeGrafter"/>
</dbReference>
<comment type="similarity">
    <text evidence="1">Belongs to the ParB family.</text>
</comment>
<dbReference type="Proteomes" id="UP000541033">
    <property type="component" value="Unassembled WGS sequence"/>
</dbReference>
<evidence type="ECO:0000313" key="3">
    <source>
        <dbReference type="EMBL" id="NIH52524.1"/>
    </source>
</evidence>
<comment type="caution">
    <text evidence="3">The sequence shown here is derived from an EMBL/GenBank/DDBJ whole genome shotgun (WGS) entry which is preliminary data.</text>
</comment>
<dbReference type="RefSeq" id="WP_167147199.1">
    <property type="nucleotide sequence ID" value="NZ_JAAMOX010000001.1"/>
</dbReference>
<proteinExistence type="inferred from homology"/>
<dbReference type="SMART" id="SM00470">
    <property type="entry name" value="ParB"/>
    <property type="match status" value="1"/>
</dbReference>
<organism evidence="3 4">
    <name type="scientific">Lysinibacter cavernae</name>
    <dbReference type="NCBI Taxonomy" id="1640652"/>
    <lineage>
        <taxon>Bacteria</taxon>
        <taxon>Bacillati</taxon>
        <taxon>Actinomycetota</taxon>
        <taxon>Actinomycetes</taxon>
        <taxon>Micrococcales</taxon>
        <taxon>Microbacteriaceae</taxon>
        <taxon>Lysinibacter</taxon>
    </lineage>
</organism>
<gene>
    <name evidence="3" type="ORF">FHX76_000392</name>
</gene>
<evidence type="ECO:0000313" key="4">
    <source>
        <dbReference type="Proteomes" id="UP000541033"/>
    </source>
</evidence>
<dbReference type="SUPFAM" id="SSF109709">
    <property type="entry name" value="KorB DNA-binding domain-like"/>
    <property type="match status" value="1"/>
</dbReference>
<dbReference type="PANTHER" id="PTHR33375:SF7">
    <property type="entry name" value="CHROMOSOME 2-PARTITIONING PROTEIN PARB-RELATED"/>
    <property type="match status" value="1"/>
</dbReference>
<dbReference type="InterPro" id="IPR003115">
    <property type="entry name" value="ParB_N"/>
</dbReference>
<reference evidence="3 4" key="1">
    <citation type="submission" date="2020-02" db="EMBL/GenBank/DDBJ databases">
        <title>Sequencing the genomes of 1000 actinobacteria strains.</title>
        <authorList>
            <person name="Klenk H.-P."/>
        </authorList>
    </citation>
    <scope>NUCLEOTIDE SEQUENCE [LARGE SCALE GENOMIC DNA]</scope>
    <source>
        <strain evidence="3 4">DSM 27960</strain>
    </source>
</reference>
<name>A0A7X5TSK7_9MICO</name>
<dbReference type="GO" id="GO:0003677">
    <property type="term" value="F:DNA binding"/>
    <property type="evidence" value="ECO:0007669"/>
    <property type="project" value="InterPro"/>
</dbReference>
<feature type="domain" description="ParB-like N-terminal" evidence="2">
    <location>
        <begin position="6"/>
        <end position="95"/>
    </location>
</feature>
<dbReference type="InterPro" id="IPR036086">
    <property type="entry name" value="ParB/Sulfiredoxin_sf"/>
</dbReference>
<dbReference type="PANTHER" id="PTHR33375">
    <property type="entry name" value="CHROMOSOME-PARTITIONING PROTEIN PARB-RELATED"/>
    <property type="match status" value="1"/>
</dbReference>
<dbReference type="Gene3D" id="3.90.1530.30">
    <property type="match status" value="1"/>
</dbReference>